<organism evidence="1 2">
    <name type="scientific">Achromobacter marplatensis</name>
    <dbReference type="NCBI Taxonomy" id="470868"/>
    <lineage>
        <taxon>Bacteria</taxon>
        <taxon>Pseudomonadati</taxon>
        <taxon>Pseudomonadota</taxon>
        <taxon>Betaproteobacteria</taxon>
        <taxon>Burkholderiales</taxon>
        <taxon>Alcaligenaceae</taxon>
        <taxon>Achromobacter</taxon>
    </lineage>
</organism>
<proteinExistence type="predicted"/>
<keyword evidence="2" id="KW-1185">Reference proteome</keyword>
<protein>
    <submittedName>
        <fullName evidence="1">Uncharacterized protein</fullName>
    </submittedName>
</protein>
<evidence type="ECO:0000313" key="2">
    <source>
        <dbReference type="Proteomes" id="UP000252124"/>
    </source>
</evidence>
<reference evidence="1 2" key="1">
    <citation type="submission" date="2018-06" db="EMBL/GenBank/DDBJ databases">
        <title>Genomic Encyclopedia of Type Strains, Phase III (KMG-III): the genomes of soil and plant-associated and newly described type strains.</title>
        <authorList>
            <person name="Whitman W."/>
        </authorList>
    </citation>
    <scope>NUCLEOTIDE SEQUENCE [LARGE SCALE GENOMIC DNA]</scope>
    <source>
        <strain evidence="1 2">CECT 7342</strain>
    </source>
</reference>
<name>A0ABX9FX79_9BURK</name>
<gene>
    <name evidence="1" type="ORF">DFP87_1331</name>
</gene>
<dbReference type="EMBL" id="QNRM01000033">
    <property type="protein sequence ID" value="RBP09772.1"/>
    <property type="molecule type" value="Genomic_DNA"/>
</dbReference>
<comment type="caution">
    <text evidence="1">The sequence shown here is derived from an EMBL/GenBank/DDBJ whole genome shotgun (WGS) entry which is preliminary data.</text>
</comment>
<accession>A0ABX9FX79</accession>
<evidence type="ECO:0000313" key="1">
    <source>
        <dbReference type="EMBL" id="RBP09772.1"/>
    </source>
</evidence>
<dbReference type="Proteomes" id="UP000252124">
    <property type="component" value="Unassembled WGS sequence"/>
</dbReference>
<dbReference type="RefSeq" id="WP_088591664.1">
    <property type="nucleotide sequence ID" value="NZ_JBHLWG010000028.1"/>
</dbReference>
<sequence>MTTPNGNILALFHDGHYLAEIPGGLRAAHQDGRRADFKAGSQTAIELQAAYSSDSMEDLRAKVVDAMLAARGEA</sequence>